<dbReference type="SMART" id="SM00320">
    <property type="entry name" value="WD40"/>
    <property type="match status" value="4"/>
</dbReference>
<name>A0AAD5XD84_9FUNG</name>
<keyword evidence="2" id="KW-0963">Cytoplasm</keyword>
<evidence type="ECO:0000256" key="4">
    <source>
        <dbReference type="ARBA" id="ARBA00022737"/>
    </source>
</evidence>
<dbReference type="InterPro" id="IPR036322">
    <property type="entry name" value="WD40_repeat_dom_sf"/>
</dbReference>
<keyword evidence="6" id="KW-1185">Reference proteome</keyword>
<proteinExistence type="predicted"/>
<evidence type="ECO:0000313" key="5">
    <source>
        <dbReference type="EMBL" id="KAJ3096824.1"/>
    </source>
</evidence>
<comment type="caution">
    <text evidence="5">The sequence shown here is derived from an EMBL/GenBank/DDBJ whole genome shotgun (WGS) entry which is preliminary data.</text>
</comment>
<dbReference type="PANTHER" id="PTHR12442:SF26">
    <property type="entry name" value="CYTOPLASMIC DYNEIN 2 INTERMEDIATE CHAIN 2"/>
    <property type="match status" value="1"/>
</dbReference>
<dbReference type="GO" id="GO:0045503">
    <property type="term" value="F:dynein light chain binding"/>
    <property type="evidence" value="ECO:0007669"/>
    <property type="project" value="TreeGrafter"/>
</dbReference>
<dbReference type="PANTHER" id="PTHR12442">
    <property type="entry name" value="DYNEIN INTERMEDIATE CHAIN"/>
    <property type="match status" value="1"/>
</dbReference>
<dbReference type="SUPFAM" id="SSF50978">
    <property type="entry name" value="WD40 repeat-like"/>
    <property type="match status" value="1"/>
</dbReference>
<dbReference type="InterPro" id="IPR001680">
    <property type="entry name" value="WD40_rpt"/>
</dbReference>
<dbReference type="AlphaFoldDB" id="A0AAD5XD84"/>
<dbReference type="GO" id="GO:0042073">
    <property type="term" value="P:intraciliary transport"/>
    <property type="evidence" value="ECO:0007669"/>
    <property type="project" value="TreeGrafter"/>
</dbReference>
<dbReference type="InterPro" id="IPR050687">
    <property type="entry name" value="Dynein_IC"/>
</dbReference>
<evidence type="ECO:0000313" key="6">
    <source>
        <dbReference type="Proteomes" id="UP001211907"/>
    </source>
</evidence>
<keyword evidence="3" id="KW-0853">WD repeat</keyword>
<evidence type="ECO:0000256" key="3">
    <source>
        <dbReference type="ARBA" id="ARBA00022574"/>
    </source>
</evidence>
<dbReference type="GO" id="GO:0097014">
    <property type="term" value="C:ciliary plasm"/>
    <property type="evidence" value="ECO:0007669"/>
    <property type="project" value="TreeGrafter"/>
</dbReference>
<dbReference type="Proteomes" id="UP001211907">
    <property type="component" value="Unassembled WGS sequence"/>
</dbReference>
<dbReference type="InterPro" id="IPR015943">
    <property type="entry name" value="WD40/YVTN_repeat-like_dom_sf"/>
</dbReference>
<dbReference type="Gene3D" id="2.130.10.10">
    <property type="entry name" value="YVTN repeat-like/Quinoprotein amine dehydrogenase"/>
    <property type="match status" value="2"/>
</dbReference>
<dbReference type="EMBL" id="JADGJH010002564">
    <property type="protein sequence ID" value="KAJ3096824.1"/>
    <property type="molecule type" value="Genomic_DNA"/>
</dbReference>
<protein>
    <submittedName>
        <fullName evidence="5">WD repeat-containing protein 34</fullName>
    </submittedName>
</protein>
<comment type="subcellular location">
    <subcellularLocation>
        <location evidence="1">Cytoplasm</location>
    </subcellularLocation>
</comment>
<reference evidence="5" key="1">
    <citation type="submission" date="2020-05" db="EMBL/GenBank/DDBJ databases">
        <title>Phylogenomic resolution of chytrid fungi.</title>
        <authorList>
            <person name="Stajich J.E."/>
            <person name="Amses K."/>
            <person name="Simmons R."/>
            <person name="Seto K."/>
            <person name="Myers J."/>
            <person name="Bonds A."/>
            <person name="Quandt C.A."/>
            <person name="Barry K."/>
            <person name="Liu P."/>
            <person name="Grigoriev I."/>
            <person name="Longcore J.E."/>
            <person name="James T.Y."/>
        </authorList>
    </citation>
    <scope>NUCLEOTIDE SEQUENCE</scope>
    <source>
        <strain evidence="5">JEL0513</strain>
    </source>
</reference>
<dbReference type="GO" id="GO:0005868">
    <property type="term" value="C:cytoplasmic dynein complex"/>
    <property type="evidence" value="ECO:0007669"/>
    <property type="project" value="TreeGrafter"/>
</dbReference>
<evidence type="ECO:0000256" key="2">
    <source>
        <dbReference type="ARBA" id="ARBA00022490"/>
    </source>
</evidence>
<gene>
    <name evidence="5" type="primary">WDR34</name>
    <name evidence="5" type="ORF">HK100_005484</name>
</gene>
<evidence type="ECO:0000256" key="1">
    <source>
        <dbReference type="ARBA" id="ARBA00004496"/>
    </source>
</evidence>
<dbReference type="GO" id="GO:0045504">
    <property type="term" value="F:dynein heavy chain binding"/>
    <property type="evidence" value="ECO:0007669"/>
    <property type="project" value="TreeGrafter"/>
</dbReference>
<keyword evidence="4" id="KW-0677">Repeat</keyword>
<organism evidence="5 6">
    <name type="scientific">Physocladia obscura</name>
    <dbReference type="NCBI Taxonomy" id="109957"/>
    <lineage>
        <taxon>Eukaryota</taxon>
        <taxon>Fungi</taxon>
        <taxon>Fungi incertae sedis</taxon>
        <taxon>Chytridiomycota</taxon>
        <taxon>Chytridiomycota incertae sedis</taxon>
        <taxon>Chytridiomycetes</taxon>
        <taxon>Chytridiales</taxon>
        <taxon>Chytriomycetaceae</taxon>
        <taxon>Physocladia</taxon>
    </lineage>
</organism>
<sequence>MFVDFAAKPLNSKSTWRSTNRSTEITSNATQTDHINYDDFSGMVIKITEKETQTEHKDKTLNLLQNYNNVSLAKFLAKSESVMSTELLKNIKSSAFDGYTVRSDDQVDEVSCLHTLTHNQREDGLASGQIAWNKTGTVIGMAGNLIKLGVRTRDISVHGRFLQEKLITCLTTIAFHPESPSIVAGGTHQGEIIVWNMNEKDDPVVMSSKQNENSHQDPVTKLVSTGMDGRILIWSPQQHELKLSRPKCGGQLSTANIPPQMLEAFENRKAFTLDTALAITSISGFKEDSTTFVVGTEPGFIFKCNFAAFLGVSSESGGKKETRLTLGNPIQSGFTPISHIGAVTGLAASLLSRNFVLSCGIDGVIRILHKLRPRGCLAAFQPSTTTSPLTTVQWSPHKATVFAACTRDGMLYFYNLMQNKHLPVLSIPSTSLSETNGSAAAALSFVFNPIIPGIVSVADAEGFVRVFRIPNTLWECDGREEAFLQKYFAAETDRGQKLFKNGN</sequence>
<accession>A0AAD5XD84</accession>